<evidence type="ECO:0000313" key="2">
    <source>
        <dbReference type="EMBL" id="AWV23833.1"/>
    </source>
</evidence>
<name>A0A4Y1N277_9PROT</name>
<feature type="compositionally biased region" description="Basic and acidic residues" evidence="1">
    <location>
        <begin position="20"/>
        <end position="50"/>
    </location>
</feature>
<organism evidence="2">
    <name type="scientific">Roseomonas mucosa</name>
    <dbReference type="NCBI Taxonomy" id="207340"/>
    <lineage>
        <taxon>Bacteria</taxon>
        <taxon>Pseudomonadati</taxon>
        <taxon>Pseudomonadota</taxon>
        <taxon>Alphaproteobacteria</taxon>
        <taxon>Acetobacterales</taxon>
        <taxon>Roseomonadaceae</taxon>
        <taxon>Roseomonas</taxon>
    </lineage>
</organism>
<dbReference type="EMBL" id="CP025189">
    <property type="protein sequence ID" value="AWV23833.1"/>
    <property type="molecule type" value="Genomic_DNA"/>
</dbReference>
<reference evidence="2" key="1">
    <citation type="submission" date="2017-12" db="EMBL/GenBank/DDBJ databases">
        <authorList>
            <person name="Martens C."/>
            <person name="Dahlstrom E."/>
            <person name="Barbian K."/>
            <person name="Sykora L."/>
            <person name="Ricklefs S."/>
            <person name="Bruno D."/>
            <person name="Anzick I."/>
            <person name="Myles I."/>
            <person name="Datta S.K."/>
        </authorList>
    </citation>
    <scope>NUCLEOTIDE SEQUENCE</scope>
    <source>
        <strain evidence="2">AD2</strain>
    </source>
</reference>
<feature type="region of interest" description="Disordered" evidence="1">
    <location>
        <begin position="1"/>
        <end position="50"/>
    </location>
</feature>
<protein>
    <submittedName>
        <fullName evidence="2">Uncharacterized protein</fullName>
    </submittedName>
</protein>
<accession>A0A4Y1N277</accession>
<dbReference type="AlphaFoldDB" id="A0A4Y1N277"/>
<evidence type="ECO:0000256" key="1">
    <source>
        <dbReference type="SAM" id="MobiDB-lite"/>
    </source>
</evidence>
<sequence>MAFAAWQPFGHAGLASRPCDMPKADEDFRTGPADRTHCPGFLDRHGLTRQ</sequence>
<proteinExistence type="predicted"/>
<gene>
    <name evidence="2" type="ORF">RADP37_05075</name>
</gene>